<dbReference type="Pfam" id="PF00270">
    <property type="entry name" value="DEAD"/>
    <property type="match status" value="1"/>
</dbReference>
<dbReference type="SUPFAM" id="SSF52540">
    <property type="entry name" value="P-loop containing nucleoside triphosphate hydrolases"/>
    <property type="match status" value="1"/>
</dbReference>
<dbReference type="PROSITE" id="PS51192">
    <property type="entry name" value="HELICASE_ATP_BIND_1"/>
    <property type="match status" value="1"/>
</dbReference>
<organism evidence="6 7">
    <name type="scientific">Lichtheimia ornata</name>
    <dbReference type="NCBI Taxonomy" id="688661"/>
    <lineage>
        <taxon>Eukaryota</taxon>
        <taxon>Fungi</taxon>
        <taxon>Fungi incertae sedis</taxon>
        <taxon>Mucoromycota</taxon>
        <taxon>Mucoromycotina</taxon>
        <taxon>Mucoromycetes</taxon>
        <taxon>Mucorales</taxon>
        <taxon>Lichtheimiaceae</taxon>
        <taxon>Lichtheimia</taxon>
    </lineage>
</organism>
<dbReference type="SMART" id="SM00487">
    <property type="entry name" value="DEXDc"/>
    <property type="match status" value="1"/>
</dbReference>
<evidence type="ECO:0008006" key="8">
    <source>
        <dbReference type="Google" id="ProtNLM"/>
    </source>
</evidence>
<dbReference type="Gene3D" id="3.40.50.300">
    <property type="entry name" value="P-loop containing nucleotide triphosphate hydrolases"/>
    <property type="match status" value="2"/>
</dbReference>
<keyword evidence="1" id="KW-0547">Nucleotide-binding</keyword>
<dbReference type="GO" id="GO:0003676">
    <property type="term" value="F:nucleic acid binding"/>
    <property type="evidence" value="ECO:0007669"/>
    <property type="project" value="InterPro"/>
</dbReference>
<dbReference type="RefSeq" id="XP_058338969.1">
    <property type="nucleotide sequence ID" value="XM_058490248.1"/>
</dbReference>
<dbReference type="Pfam" id="PF00271">
    <property type="entry name" value="Helicase_C"/>
    <property type="match status" value="1"/>
</dbReference>
<keyword evidence="2" id="KW-0067">ATP-binding</keyword>
<feature type="domain" description="Helicase ATP-binding" evidence="4">
    <location>
        <begin position="268"/>
        <end position="452"/>
    </location>
</feature>
<dbReference type="PANTHER" id="PTHR47957:SF3">
    <property type="entry name" value="ATP-DEPENDENT HELICASE HRQ1"/>
    <property type="match status" value="1"/>
</dbReference>
<dbReference type="EMBL" id="JARTCD010000067">
    <property type="protein sequence ID" value="KAJ8654055.1"/>
    <property type="molecule type" value="Genomic_DNA"/>
</dbReference>
<evidence type="ECO:0000256" key="3">
    <source>
        <dbReference type="SAM" id="MobiDB-lite"/>
    </source>
</evidence>
<dbReference type="AlphaFoldDB" id="A0AAD7UVK5"/>
<evidence type="ECO:0000313" key="6">
    <source>
        <dbReference type="EMBL" id="KAJ8654055.1"/>
    </source>
</evidence>
<dbReference type="Pfam" id="PF22982">
    <property type="entry name" value="WHD_HRQ1"/>
    <property type="match status" value="1"/>
</dbReference>
<dbReference type="GeneID" id="83217670"/>
<feature type="compositionally biased region" description="Low complexity" evidence="3">
    <location>
        <begin position="180"/>
        <end position="207"/>
    </location>
</feature>
<protein>
    <recommendedName>
        <fullName evidence="8">P-loop containing nucleoside triphosphate hydrolase protein</fullName>
    </recommendedName>
</protein>
<keyword evidence="7" id="KW-1185">Reference proteome</keyword>
<feature type="domain" description="Helicase C-terminal" evidence="5">
    <location>
        <begin position="489"/>
        <end position="646"/>
    </location>
</feature>
<gene>
    <name evidence="6" type="ORF">O0I10_010266</name>
</gene>
<name>A0AAD7UVK5_9FUNG</name>
<dbReference type="InterPro" id="IPR055227">
    <property type="entry name" value="HRQ1_WHD"/>
</dbReference>
<dbReference type="InterPro" id="IPR027417">
    <property type="entry name" value="P-loop_NTPase"/>
</dbReference>
<dbReference type="PROSITE" id="PS51194">
    <property type="entry name" value="HELICASE_CTER"/>
    <property type="match status" value="1"/>
</dbReference>
<evidence type="ECO:0000256" key="2">
    <source>
        <dbReference type="ARBA" id="ARBA00022840"/>
    </source>
</evidence>
<dbReference type="GO" id="GO:0006289">
    <property type="term" value="P:nucleotide-excision repair"/>
    <property type="evidence" value="ECO:0007669"/>
    <property type="project" value="TreeGrafter"/>
</dbReference>
<proteinExistence type="predicted"/>
<dbReference type="InterPro" id="IPR014001">
    <property type="entry name" value="Helicase_ATP-bd"/>
</dbReference>
<dbReference type="Pfam" id="PF09369">
    <property type="entry name" value="MZB"/>
    <property type="match status" value="1"/>
</dbReference>
<dbReference type="GO" id="GO:0005634">
    <property type="term" value="C:nucleus"/>
    <property type="evidence" value="ECO:0007669"/>
    <property type="project" value="TreeGrafter"/>
</dbReference>
<dbReference type="SMART" id="SM00490">
    <property type="entry name" value="HELICc"/>
    <property type="match status" value="1"/>
</dbReference>
<dbReference type="GO" id="GO:0043138">
    <property type="term" value="F:3'-5' DNA helicase activity"/>
    <property type="evidence" value="ECO:0007669"/>
    <property type="project" value="TreeGrafter"/>
</dbReference>
<evidence type="ECO:0000256" key="1">
    <source>
        <dbReference type="ARBA" id="ARBA00022741"/>
    </source>
</evidence>
<sequence>MPPKRSTSTASSSSSSSKRVRKQQQQQQQQQPPEFIRLFHLFTQLNTFCAFCDARLTTAITLDKIQSAVNGVQLDDLAAINVIIPDFIHFDQGLTIQFGKPMTKKRESPLATRGGRGEGSNQYRSPPSVKPEVVKKTIDARNLRFKRAIANFVSECQDKHIDPVAHLKQEIPKHIPPPSSSSTTSTTTTTITINNTPSTTTSSSPSSMKDTIDQLQQQPFYHHQLVHCREFTERPSVYGDPIDLPHEIESALHEKGILHLYVHQTEAIRGLREDQHVIVATSTASGKSLIYQIPVLERLIHDKNTRAMYIFPTKALAQDQMRALQELIGMCPSLEDVQVATFDGDTPSEQRAFIRDNANIIFTNPDMLHHSILPNGKRWRSFLCALRFVVLDELHIYNGLFGANVAFIMRRLRRWCHHYDNDTAVQFISCSATIRHADEHMKLVCGIDQVKLVEQDGAPCGKKSFLVWNPPLVKRPGQNPNERRGSVAEGAQVLEYLLSRNVRTIAFCKVRKTCELLMMQLRDSLEKQQRGDLLGKVMSYRGGYLPMERRQIEKRLFNGDLLAVVATNALELGVDIGSLDAVVMIGMPWTISALWQQSGRAGRRNKDSLSMVITDHNPMDQHFARHPEELFEQPLDDIQFDVENNKLVLESHLQCAAEELPINIDQDQAFFGPNVPQVCEEHLMLIHDKLYRPDPRYRPYPSQHVNIRNITQELYAVINTTDGKNIVLEEIESTRAPFEIYEGAVYIHQGRTYLVEECNVDQRYAKVHAARVDYTTQQRDFTNANAITTVMSKPIQVNEKKTRNRVSYGRIQIETIVFGYYRMDKRNRIIDNHDIYMDPIIRQSTGIWLDVPPVALKKMDELEIDRMASIHGAAHAMISLLPSFASSTAADIRTECKSPHATRPRPPRIVLYESQPSGIVRQAYQFIDELLEMCVEQIQNCACEDGCPACVHLSQCSEHNELCSKHGALIVLQSLKLEV</sequence>
<comment type="caution">
    <text evidence="6">The sequence shown here is derived from an EMBL/GenBank/DDBJ whole genome shotgun (WGS) entry which is preliminary data.</text>
</comment>
<feature type="region of interest" description="Disordered" evidence="3">
    <location>
        <begin position="171"/>
        <end position="210"/>
    </location>
</feature>
<feature type="region of interest" description="Disordered" evidence="3">
    <location>
        <begin position="104"/>
        <end position="132"/>
    </location>
</feature>
<dbReference type="GO" id="GO:0005524">
    <property type="term" value="F:ATP binding"/>
    <property type="evidence" value="ECO:0007669"/>
    <property type="project" value="UniProtKB-KW"/>
</dbReference>
<evidence type="ECO:0000259" key="4">
    <source>
        <dbReference type="PROSITE" id="PS51192"/>
    </source>
</evidence>
<dbReference type="CDD" id="cd17923">
    <property type="entry name" value="DEXHc_Hrq1-like"/>
    <property type="match status" value="1"/>
</dbReference>
<evidence type="ECO:0000313" key="7">
    <source>
        <dbReference type="Proteomes" id="UP001234581"/>
    </source>
</evidence>
<dbReference type="CDD" id="cd18797">
    <property type="entry name" value="SF2_C_Hrq"/>
    <property type="match status" value="1"/>
</dbReference>
<reference evidence="6 7" key="1">
    <citation type="submission" date="2023-03" db="EMBL/GenBank/DDBJ databases">
        <title>Genome sequence of Lichtheimia ornata CBS 291.66.</title>
        <authorList>
            <person name="Mohabir J.T."/>
            <person name="Shea T.P."/>
            <person name="Kurbessoian T."/>
            <person name="Berby B."/>
            <person name="Fontaine J."/>
            <person name="Livny J."/>
            <person name="Gnirke A."/>
            <person name="Stajich J.E."/>
            <person name="Cuomo C.A."/>
        </authorList>
    </citation>
    <scope>NUCLEOTIDE SEQUENCE [LARGE SCALE GENOMIC DNA]</scope>
    <source>
        <strain evidence="6">CBS 291.66</strain>
    </source>
</reference>
<dbReference type="GO" id="GO:0036297">
    <property type="term" value="P:interstrand cross-link repair"/>
    <property type="evidence" value="ECO:0007669"/>
    <property type="project" value="TreeGrafter"/>
</dbReference>
<accession>A0AAD7UVK5</accession>
<dbReference type="PANTHER" id="PTHR47957">
    <property type="entry name" value="ATP-DEPENDENT HELICASE HRQ1"/>
    <property type="match status" value="1"/>
</dbReference>
<dbReference type="InterPro" id="IPR001650">
    <property type="entry name" value="Helicase_C-like"/>
</dbReference>
<feature type="region of interest" description="Disordered" evidence="3">
    <location>
        <begin position="1"/>
        <end position="31"/>
    </location>
</feature>
<evidence type="ECO:0000259" key="5">
    <source>
        <dbReference type="PROSITE" id="PS51194"/>
    </source>
</evidence>
<dbReference type="InterPro" id="IPR011545">
    <property type="entry name" value="DEAD/DEAH_box_helicase_dom"/>
</dbReference>
<dbReference type="Proteomes" id="UP001234581">
    <property type="component" value="Unassembled WGS sequence"/>
</dbReference>
<dbReference type="InterPro" id="IPR018973">
    <property type="entry name" value="MZB"/>
</dbReference>